<evidence type="ECO:0000256" key="2">
    <source>
        <dbReference type="ARBA" id="ARBA00023015"/>
    </source>
</evidence>
<evidence type="ECO:0000256" key="3">
    <source>
        <dbReference type="ARBA" id="ARBA00023125"/>
    </source>
</evidence>
<dbReference type="SUPFAM" id="SSF48498">
    <property type="entry name" value="Tetracyclin repressor-like, C-terminal domain"/>
    <property type="match status" value="1"/>
</dbReference>
<dbReference type="PROSITE" id="PS50977">
    <property type="entry name" value="HTH_TETR_2"/>
    <property type="match status" value="1"/>
</dbReference>
<dbReference type="GO" id="GO:0000976">
    <property type="term" value="F:transcription cis-regulatory region binding"/>
    <property type="evidence" value="ECO:0007669"/>
    <property type="project" value="TreeGrafter"/>
</dbReference>
<dbReference type="SUPFAM" id="SSF46689">
    <property type="entry name" value="Homeodomain-like"/>
    <property type="match status" value="1"/>
</dbReference>
<reference evidence="7 8" key="1">
    <citation type="submission" date="2015-10" db="EMBL/GenBank/DDBJ databases">
        <title>Transcriptomic analysis of a linuron degrading triple-species bacterial consortium.</title>
        <authorList>
            <person name="Albers P."/>
        </authorList>
    </citation>
    <scope>NUCLEOTIDE SEQUENCE [LARGE SCALE GENOMIC DNA]</scope>
    <source>
        <strain evidence="7 8">WDL6</strain>
    </source>
</reference>
<dbReference type="InterPro" id="IPR009057">
    <property type="entry name" value="Homeodomain-like_sf"/>
</dbReference>
<dbReference type="PANTHER" id="PTHR30055:SF234">
    <property type="entry name" value="HTH-TYPE TRANSCRIPTIONAL REGULATOR BETI"/>
    <property type="match status" value="1"/>
</dbReference>
<dbReference type="Proteomes" id="UP000059074">
    <property type="component" value="Unassembled WGS sequence"/>
</dbReference>
<dbReference type="PANTHER" id="PTHR30055">
    <property type="entry name" value="HTH-TYPE TRANSCRIPTIONAL REGULATOR RUTR"/>
    <property type="match status" value="1"/>
</dbReference>
<organism evidence="7 8">
    <name type="scientific">Hyphomicrobium sulfonivorans</name>
    <dbReference type="NCBI Taxonomy" id="121290"/>
    <lineage>
        <taxon>Bacteria</taxon>
        <taxon>Pseudomonadati</taxon>
        <taxon>Pseudomonadota</taxon>
        <taxon>Alphaproteobacteria</taxon>
        <taxon>Hyphomicrobiales</taxon>
        <taxon>Hyphomicrobiaceae</taxon>
        <taxon>Hyphomicrobium</taxon>
    </lineage>
</organism>
<evidence type="ECO:0000259" key="6">
    <source>
        <dbReference type="PROSITE" id="PS50977"/>
    </source>
</evidence>
<keyword evidence="3 5" id="KW-0238">DNA-binding</keyword>
<dbReference type="OrthoDB" id="2356263at2"/>
<comment type="caution">
    <text evidence="7">The sequence shown here is derived from an EMBL/GenBank/DDBJ whole genome shotgun (WGS) entry which is preliminary data.</text>
</comment>
<dbReference type="Pfam" id="PF13977">
    <property type="entry name" value="TetR_C_6"/>
    <property type="match status" value="1"/>
</dbReference>
<gene>
    <name evidence="7" type="ORF">APY04_0082</name>
</gene>
<evidence type="ECO:0000256" key="1">
    <source>
        <dbReference type="ARBA" id="ARBA00022491"/>
    </source>
</evidence>
<keyword evidence="8" id="KW-1185">Reference proteome</keyword>
<dbReference type="GO" id="GO:0003700">
    <property type="term" value="F:DNA-binding transcription factor activity"/>
    <property type="evidence" value="ECO:0007669"/>
    <property type="project" value="TreeGrafter"/>
</dbReference>
<dbReference type="InterPro" id="IPR001647">
    <property type="entry name" value="HTH_TetR"/>
</dbReference>
<evidence type="ECO:0000256" key="5">
    <source>
        <dbReference type="PROSITE-ProRule" id="PRU00335"/>
    </source>
</evidence>
<dbReference type="PRINTS" id="PR00455">
    <property type="entry name" value="HTHTETR"/>
</dbReference>
<accession>A0A120CYH5</accession>
<dbReference type="InterPro" id="IPR050109">
    <property type="entry name" value="HTH-type_TetR-like_transc_reg"/>
</dbReference>
<dbReference type="EMBL" id="LMTR01000006">
    <property type="protein sequence ID" value="KWT72520.1"/>
    <property type="molecule type" value="Genomic_DNA"/>
</dbReference>
<feature type="domain" description="HTH tetR-type" evidence="6">
    <location>
        <begin position="69"/>
        <end position="129"/>
    </location>
</feature>
<proteinExistence type="predicted"/>
<keyword evidence="1" id="KW-0678">Repressor</keyword>
<evidence type="ECO:0000313" key="7">
    <source>
        <dbReference type="EMBL" id="KWT72520.1"/>
    </source>
</evidence>
<sequence>MKELIGASSARPAQSAARPIRLKRSIEMTKPDIDNSEISESADDFSLTISADYFFNTHTAGRNLTQKGKEATLQILEASRLVLIEKGYNNLTLREVARAAGMRLGNLQYYYPTREDLMKDLLRIIFSTYDQRYDMIAVAQSLDPKCRLQEMIRFLMINIRERSINRLFFELWAVSRHDHFAAELLAELYAKYCQRFEAVIAEISPRMPEAIRKKRAVLIAFLVEGIMIHLNINSAYVTDDVDDECISEAMRLASWP</sequence>
<dbReference type="InterPro" id="IPR039538">
    <property type="entry name" value="BetI_C"/>
</dbReference>
<keyword evidence="4" id="KW-0804">Transcription</keyword>
<protein>
    <submittedName>
        <fullName evidence="7">Transcriptional regulator, TetR family</fullName>
    </submittedName>
</protein>
<evidence type="ECO:0000256" key="4">
    <source>
        <dbReference type="ARBA" id="ARBA00023163"/>
    </source>
</evidence>
<keyword evidence="2" id="KW-0805">Transcription regulation</keyword>
<dbReference type="InterPro" id="IPR036271">
    <property type="entry name" value="Tet_transcr_reg_TetR-rel_C_sf"/>
</dbReference>
<name>A0A120CYH5_HYPSL</name>
<dbReference type="PATRIC" id="fig|121290.4.peg.1629"/>
<dbReference type="AlphaFoldDB" id="A0A120CYH5"/>
<evidence type="ECO:0000313" key="8">
    <source>
        <dbReference type="Proteomes" id="UP000059074"/>
    </source>
</evidence>
<dbReference type="RefSeq" id="WP_068458904.1">
    <property type="nucleotide sequence ID" value="NZ_LMTR01000006.1"/>
</dbReference>
<dbReference type="Gene3D" id="1.10.357.10">
    <property type="entry name" value="Tetracycline Repressor, domain 2"/>
    <property type="match status" value="1"/>
</dbReference>
<dbReference type="Pfam" id="PF00440">
    <property type="entry name" value="TetR_N"/>
    <property type="match status" value="1"/>
</dbReference>
<feature type="DNA-binding region" description="H-T-H motif" evidence="5">
    <location>
        <begin position="92"/>
        <end position="111"/>
    </location>
</feature>